<sequence length="159" mass="17685">MAEVGIRDWALTGRSGCWQNLEGGSDSYCSEVVGIRIRGGLARNCRLVVTTATWSLRWFSLPPRGRWICQHRSVPFPRCPIAGGHPSIDDGDVLSGDEVNRCGRRKKTIFFFQLTAPIANLELGQASKFCFWAFTNVLREISFEGSTIGLKIIVGLRPK</sequence>
<dbReference type="AlphaFoldDB" id="A0A830DJ40"/>
<proteinExistence type="predicted"/>
<keyword evidence="2" id="KW-1185">Reference proteome</keyword>
<evidence type="ECO:0000313" key="2">
    <source>
        <dbReference type="Proteomes" id="UP000653305"/>
    </source>
</evidence>
<dbReference type="Proteomes" id="UP000653305">
    <property type="component" value="Unassembled WGS sequence"/>
</dbReference>
<name>A0A830DJ40_9LAMI</name>
<comment type="caution">
    <text evidence="1">The sequence shown here is derived from an EMBL/GenBank/DDBJ whole genome shotgun (WGS) entry which is preliminary data.</text>
</comment>
<gene>
    <name evidence="1" type="ORF">PHJA_002908500</name>
</gene>
<reference evidence="1" key="1">
    <citation type="submission" date="2020-07" db="EMBL/GenBank/DDBJ databases">
        <title>Ethylene signaling mediates host invasion by parasitic plants.</title>
        <authorList>
            <person name="Yoshida S."/>
        </authorList>
    </citation>
    <scope>NUCLEOTIDE SEQUENCE</scope>
    <source>
        <strain evidence="1">Okayama</strain>
    </source>
</reference>
<evidence type="ECO:0000313" key="1">
    <source>
        <dbReference type="EMBL" id="GFQ07644.1"/>
    </source>
</evidence>
<accession>A0A830DJ40</accession>
<dbReference type="EMBL" id="BMAC01001647">
    <property type="protein sequence ID" value="GFQ07644.1"/>
    <property type="molecule type" value="Genomic_DNA"/>
</dbReference>
<protein>
    <submittedName>
        <fullName evidence="1">Uncharacterized protein</fullName>
    </submittedName>
</protein>
<organism evidence="1 2">
    <name type="scientific">Phtheirospermum japonicum</name>
    <dbReference type="NCBI Taxonomy" id="374723"/>
    <lineage>
        <taxon>Eukaryota</taxon>
        <taxon>Viridiplantae</taxon>
        <taxon>Streptophyta</taxon>
        <taxon>Embryophyta</taxon>
        <taxon>Tracheophyta</taxon>
        <taxon>Spermatophyta</taxon>
        <taxon>Magnoliopsida</taxon>
        <taxon>eudicotyledons</taxon>
        <taxon>Gunneridae</taxon>
        <taxon>Pentapetalae</taxon>
        <taxon>asterids</taxon>
        <taxon>lamiids</taxon>
        <taxon>Lamiales</taxon>
        <taxon>Orobanchaceae</taxon>
        <taxon>Orobanchaceae incertae sedis</taxon>
        <taxon>Phtheirospermum</taxon>
    </lineage>
</organism>